<dbReference type="VEuPathDB" id="GiardiaDB:SS50377_26347"/>
<dbReference type="OrthoDB" id="194443at2759"/>
<dbReference type="SUPFAM" id="SSF53335">
    <property type="entry name" value="S-adenosyl-L-methionine-dependent methyltransferases"/>
    <property type="match status" value="1"/>
</dbReference>
<proteinExistence type="inferred from homology"/>
<evidence type="ECO:0000313" key="10">
    <source>
        <dbReference type="EMBL" id="KAH0572138.1"/>
    </source>
</evidence>
<evidence type="ECO:0000256" key="1">
    <source>
        <dbReference type="ARBA" id="ARBA00018517"/>
    </source>
</evidence>
<dbReference type="Gene3D" id="3.40.50.150">
    <property type="entry name" value="Vaccinia Virus protein VP39"/>
    <property type="match status" value="1"/>
</dbReference>
<dbReference type="GO" id="GO:0008168">
    <property type="term" value="F:methyltransferase activity"/>
    <property type="evidence" value="ECO:0007669"/>
    <property type="project" value="UniProtKB-KW"/>
</dbReference>
<keyword evidence="9" id="KW-0808">Transferase</keyword>
<dbReference type="Pfam" id="PF09445">
    <property type="entry name" value="Methyltransf_15"/>
    <property type="match status" value="1"/>
</dbReference>
<feature type="domain" description="D-glutamate cyclase-like C-terminal" evidence="8">
    <location>
        <begin position="243"/>
        <end position="518"/>
    </location>
</feature>
<dbReference type="InterPro" id="IPR019012">
    <property type="entry name" value="RNA_cap_Gua-N2-MeTrfase"/>
</dbReference>
<organism evidence="9">
    <name type="scientific">Spironucleus salmonicida</name>
    <dbReference type="NCBI Taxonomy" id="348837"/>
    <lineage>
        <taxon>Eukaryota</taxon>
        <taxon>Metamonada</taxon>
        <taxon>Diplomonadida</taxon>
        <taxon>Hexamitidae</taxon>
        <taxon>Hexamitinae</taxon>
        <taxon>Spironucleus</taxon>
    </lineage>
</organism>
<dbReference type="EMBL" id="KI546035">
    <property type="protein sequence ID" value="EST47785.1"/>
    <property type="molecule type" value="Genomic_DNA"/>
</dbReference>
<sequence length="520" mass="59034">MSSKQNWSKSYKKPQQEDKYIQRLPFFFRHLPESEIQNLKLPPHAPYSVSSFDDAFQNAYFLSKVLKTTKLVVDLTACSGVDSICMAMVFQNLISYEIDTPAFESLQNHFQIAKMQGYNIGKYELKNESGAAEISISRQNTLYFLDPPWGGPDYRNKQNIRLDYGEYIVDELAKKLSTDKTNSVFLKLPKNYDMSQFDLQNSIIFKERNQIFVLISDQANIAVAKQIKESVYDNSGRKKIQSLTSLIQQNIGDRKGLTEAFKDNMLAQQAQLMNQKLNKYRKFNDFGFFHSKQVSFGVITGFVIPEAQKGETDGPSGAIRLAIMLALNYNVKITIFTENILITPIQEMLKYVYGIFPFLPQFELISPSNPEINSIFKRQNVLFYVEKVGPTVSGKPLSMRGIDCSEFVSELFSSIDVLSFGIGDGGNEIGCGCVNPDINCVIKTDFVVLSDISNYGAGWLSRIINQRCFARFLMLNLDERELVQSGVKHGLIDGVTCKNEISVDGVDFDMYQQTMKQLYE</sequence>
<evidence type="ECO:0000313" key="11">
    <source>
        <dbReference type="Proteomes" id="UP000018208"/>
    </source>
</evidence>
<comment type="catalytic activity">
    <reaction evidence="3">
        <text>a 5'-end (N(2),N(7)-dimethyl 5'-triphosphoguanosine)-ribonucleoside in snoRNA + S-adenosyl-L-methionine = a 5'-end (N(2),N(2),N(7)-trimethyl 5'-triphosphoguanosine)-ribonucleoside in snoRNA + S-adenosyl-L-homocysteine + H(+)</text>
        <dbReference type="Rhea" id="RHEA:78507"/>
        <dbReference type="Rhea" id="RHEA-COMP:19088"/>
        <dbReference type="Rhea" id="RHEA-COMP:19090"/>
        <dbReference type="ChEBI" id="CHEBI:15378"/>
        <dbReference type="ChEBI" id="CHEBI:57856"/>
        <dbReference type="ChEBI" id="CHEBI:59789"/>
        <dbReference type="ChEBI" id="CHEBI:167623"/>
        <dbReference type="ChEBI" id="CHEBI:172880"/>
    </reaction>
    <physiologicalReaction direction="left-to-right" evidence="3">
        <dbReference type="Rhea" id="RHEA:78508"/>
    </physiologicalReaction>
</comment>
<dbReference type="InterPro" id="IPR025504">
    <property type="entry name" value="GLUCM_C"/>
</dbReference>
<reference evidence="10" key="2">
    <citation type="submission" date="2020-12" db="EMBL/GenBank/DDBJ databases">
        <title>New Spironucleus salmonicida genome in near-complete chromosomes.</title>
        <authorList>
            <person name="Xu F."/>
            <person name="Kurt Z."/>
            <person name="Jimenez-Gonzalez A."/>
            <person name="Astvaldsson A."/>
            <person name="Andersson J.O."/>
            <person name="Svard S.G."/>
        </authorList>
    </citation>
    <scope>NUCLEOTIDE SEQUENCE</scope>
    <source>
        <strain evidence="10">ATCC 50377</strain>
    </source>
</reference>
<name>V6LT81_9EUKA</name>
<comment type="catalytic activity">
    <reaction evidence="5">
        <text>a 5'-end (N(2),N(7)-dimethyl 5'-triphosphoguanosine)-ribonucleoside in snRNA + S-adenosyl-L-methionine = a 5'-end (N(2),N(2),N(7)-trimethyl 5'-triphosphoguanosine)-ribonucleoside in snRNA + S-adenosyl-L-homocysteine + H(+)</text>
        <dbReference type="Rhea" id="RHEA:78479"/>
        <dbReference type="Rhea" id="RHEA-COMP:19087"/>
        <dbReference type="Rhea" id="RHEA-COMP:19089"/>
        <dbReference type="ChEBI" id="CHEBI:15378"/>
        <dbReference type="ChEBI" id="CHEBI:57856"/>
        <dbReference type="ChEBI" id="CHEBI:59789"/>
        <dbReference type="ChEBI" id="CHEBI:167623"/>
        <dbReference type="ChEBI" id="CHEBI:172880"/>
    </reaction>
    <physiologicalReaction direction="left-to-right" evidence="5">
        <dbReference type="Rhea" id="RHEA:78480"/>
    </physiologicalReaction>
</comment>
<dbReference type="PANTHER" id="PTHR14741:SF32">
    <property type="entry name" value="TRIMETHYLGUANOSINE SYNTHASE"/>
    <property type="match status" value="1"/>
</dbReference>
<evidence type="ECO:0000256" key="3">
    <source>
        <dbReference type="ARBA" id="ARBA00047418"/>
    </source>
</evidence>
<evidence type="ECO:0000313" key="9">
    <source>
        <dbReference type="EMBL" id="EST47785.1"/>
    </source>
</evidence>
<comment type="catalytic activity">
    <reaction evidence="4">
        <text>a 5'-end (N(7)-methyl 5'-triphosphoguanosine)-ribonucleoside in snoRNA + S-adenosyl-L-methionine = a 5'-end (N(2),N(7)-dimethyl 5'-triphosphoguanosine)-ribonucleoside in snoRNA + S-adenosyl-L-homocysteine + H(+)</text>
        <dbReference type="Rhea" id="RHEA:78475"/>
        <dbReference type="Rhea" id="RHEA-COMP:19086"/>
        <dbReference type="Rhea" id="RHEA-COMP:19088"/>
        <dbReference type="ChEBI" id="CHEBI:15378"/>
        <dbReference type="ChEBI" id="CHEBI:57856"/>
        <dbReference type="ChEBI" id="CHEBI:59789"/>
        <dbReference type="ChEBI" id="CHEBI:156461"/>
        <dbReference type="ChEBI" id="CHEBI:172880"/>
    </reaction>
    <physiologicalReaction direction="left-to-right" evidence="4">
        <dbReference type="Rhea" id="RHEA:78476"/>
    </physiologicalReaction>
</comment>
<accession>V6LT81</accession>
<keyword evidence="11" id="KW-1185">Reference proteome</keyword>
<evidence type="ECO:0000256" key="7">
    <source>
        <dbReference type="ARBA" id="ARBA00049790"/>
    </source>
</evidence>
<evidence type="ECO:0000256" key="5">
    <source>
        <dbReference type="ARBA" id="ARBA00048763"/>
    </source>
</evidence>
<evidence type="ECO:0000256" key="2">
    <source>
        <dbReference type="ARBA" id="ARBA00025783"/>
    </source>
</evidence>
<evidence type="ECO:0000259" key="8">
    <source>
        <dbReference type="Pfam" id="PF14336"/>
    </source>
</evidence>
<gene>
    <name evidence="9" type="ORF">SS50377_12185</name>
    <name evidence="10" type="ORF">SS50377_26347</name>
</gene>
<comment type="catalytic activity">
    <reaction evidence="6">
        <text>a 5'-end (N(7)-methyl 5'-triphosphoguanosine)-ribonucleoside in snRNA + S-adenosyl-L-methionine = a 5'-end (N(2),N(7)-dimethyl 5'-triphosphoguanosine)-ribonucleoside in snRNA + S-adenosyl-L-homocysteine + H(+)</text>
        <dbReference type="Rhea" id="RHEA:78471"/>
        <dbReference type="Rhea" id="RHEA-COMP:19085"/>
        <dbReference type="Rhea" id="RHEA-COMP:19087"/>
        <dbReference type="ChEBI" id="CHEBI:15378"/>
        <dbReference type="ChEBI" id="CHEBI:57856"/>
        <dbReference type="ChEBI" id="CHEBI:59789"/>
        <dbReference type="ChEBI" id="CHEBI:156461"/>
        <dbReference type="ChEBI" id="CHEBI:172880"/>
    </reaction>
    <physiologicalReaction direction="left-to-right" evidence="6">
        <dbReference type="Rhea" id="RHEA:78472"/>
    </physiologicalReaction>
</comment>
<keyword evidence="9" id="KW-0489">Methyltransferase</keyword>
<evidence type="ECO:0000256" key="6">
    <source>
        <dbReference type="ARBA" id="ARBA00049075"/>
    </source>
</evidence>
<reference evidence="9 10" key="1">
    <citation type="journal article" date="2014" name="PLoS Genet.">
        <title>The Genome of Spironucleus salmonicida Highlights a Fish Pathogen Adapted to Fluctuating Environments.</title>
        <authorList>
            <person name="Xu F."/>
            <person name="Jerlstrom-Hultqvist J."/>
            <person name="Einarsson E."/>
            <person name="Astvaldsson A."/>
            <person name="Svard S.G."/>
            <person name="Andersson J.O."/>
        </authorList>
    </citation>
    <scope>NUCLEOTIDE SEQUENCE</scope>
    <source>
        <strain evidence="10">ATCC 50377</strain>
    </source>
</reference>
<dbReference type="PANTHER" id="PTHR14741">
    <property type="entry name" value="S-ADENOSYLMETHIONINE-DEPENDENT METHYLTRANSFERASE RELATED"/>
    <property type="match status" value="1"/>
</dbReference>
<dbReference type="AlphaFoldDB" id="V6LT81"/>
<dbReference type="Gene3D" id="3.90.1640.20">
    <property type="entry name" value="TON_0340"/>
    <property type="match status" value="1"/>
</dbReference>
<dbReference type="Proteomes" id="UP000018208">
    <property type="component" value="Unassembled WGS sequence"/>
</dbReference>
<dbReference type="EMBL" id="AUWU02000006">
    <property type="protein sequence ID" value="KAH0572138.1"/>
    <property type="molecule type" value="Genomic_DNA"/>
</dbReference>
<dbReference type="Pfam" id="PF14336">
    <property type="entry name" value="GLUCM-like_C"/>
    <property type="match status" value="1"/>
</dbReference>
<evidence type="ECO:0000256" key="4">
    <source>
        <dbReference type="ARBA" id="ARBA00048740"/>
    </source>
</evidence>
<dbReference type="InterPro" id="IPR029063">
    <property type="entry name" value="SAM-dependent_MTases_sf"/>
</dbReference>
<comment type="similarity">
    <text evidence="2">Belongs to the methyltransferase superfamily. Trimethylguanosine synthase family.</text>
</comment>
<dbReference type="GO" id="GO:0036261">
    <property type="term" value="P:7-methylguanosine cap hypermethylation"/>
    <property type="evidence" value="ECO:0007669"/>
    <property type="project" value="InterPro"/>
</dbReference>
<protein>
    <recommendedName>
        <fullName evidence="1">Trimethylguanosine synthase</fullName>
    </recommendedName>
    <alternativeName>
        <fullName evidence="7">Cap-specific guanine-N(2) methyltransferase</fullName>
    </alternativeName>
</protein>